<gene>
    <name evidence="1" type="ORF">N5D41_13270</name>
</gene>
<protein>
    <recommendedName>
        <fullName evidence="3">Phosphohydrolase</fullName>
    </recommendedName>
</protein>
<name>A0AA42LED3_9GAMM</name>
<proteinExistence type="predicted"/>
<comment type="caution">
    <text evidence="1">The sequence shown here is derived from an EMBL/GenBank/DDBJ whole genome shotgun (WGS) entry which is preliminary data.</text>
</comment>
<organism evidence="1 2">
    <name type="scientific">Ectopseudomonas toyotomiensis</name>
    <dbReference type="NCBI Taxonomy" id="554344"/>
    <lineage>
        <taxon>Bacteria</taxon>
        <taxon>Pseudomonadati</taxon>
        <taxon>Pseudomonadota</taxon>
        <taxon>Gammaproteobacteria</taxon>
        <taxon>Pseudomonadales</taxon>
        <taxon>Pseudomonadaceae</taxon>
        <taxon>Ectopseudomonas</taxon>
    </lineage>
</organism>
<dbReference type="Proteomes" id="UP001161137">
    <property type="component" value="Unassembled WGS sequence"/>
</dbReference>
<sequence>MPAQYQLEALLHDATEAYVGDLVSPLKQALPEYRQIEMRVWHAICHRFDIDPVLPPCIHDADLIALATEKRDLMADHPDAWPCLTGTNPAAFRIKPMTQAEACQAYFNRLMELLATTHRARAAA</sequence>
<dbReference type="Gene3D" id="1.10.3210.10">
    <property type="entry name" value="Hypothetical protein af1432"/>
    <property type="match status" value="1"/>
</dbReference>
<reference evidence="1" key="1">
    <citation type="submission" date="2022-09" db="EMBL/GenBank/DDBJ databases">
        <title>Intensive care unit water sources are persistently colonized with multi-drug resistant bacteria and are the site of extensive horizontal gene transfer of antibiotic resistance genes.</title>
        <authorList>
            <person name="Diorio-Toth L."/>
        </authorList>
    </citation>
    <scope>NUCLEOTIDE SEQUENCE</scope>
    <source>
        <strain evidence="1">GD03863</strain>
    </source>
</reference>
<dbReference type="RefSeq" id="WP_279837006.1">
    <property type="nucleotide sequence ID" value="NZ_JAOCDH010000014.1"/>
</dbReference>
<evidence type="ECO:0008006" key="3">
    <source>
        <dbReference type="Google" id="ProtNLM"/>
    </source>
</evidence>
<dbReference type="EMBL" id="JAOCDH010000014">
    <property type="protein sequence ID" value="MDH0702451.1"/>
    <property type="molecule type" value="Genomic_DNA"/>
</dbReference>
<dbReference type="SUPFAM" id="SSF109604">
    <property type="entry name" value="HD-domain/PDEase-like"/>
    <property type="match status" value="1"/>
</dbReference>
<evidence type="ECO:0000313" key="2">
    <source>
        <dbReference type="Proteomes" id="UP001161137"/>
    </source>
</evidence>
<evidence type="ECO:0000313" key="1">
    <source>
        <dbReference type="EMBL" id="MDH0702451.1"/>
    </source>
</evidence>
<accession>A0AA42LED3</accession>
<dbReference type="AlphaFoldDB" id="A0AA42LED3"/>